<dbReference type="EMBL" id="KI669462">
    <property type="protein sequence ID" value="OCF57958.1"/>
    <property type="molecule type" value="Genomic_DNA"/>
</dbReference>
<gene>
    <name evidence="2" type="ORF">L486_03984</name>
</gene>
<evidence type="ECO:0000313" key="3">
    <source>
        <dbReference type="Proteomes" id="UP000092583"/>
    </source>
</evidence>
<name>A0A1B9IQZ3_9TREE</name>
<reference evidence="2 3" key="1">
    <citation type="submission" date="2013-07" db="EMBL/GenBank/DDBJ databases">
        <title>The Genome Sequence of Kwoniella mangroviensis CBS10435.</title>
        <authorList>
            <consortium name="The Broad Institute Genome Sequencing Platform"/>
            <person name="Cuomo C."/>
            <person name="Litvintseva A."/>
            <person name="Chen Y."/>
            <person name="Heitman J."/>
            <person name="Sun S."/>
            <person name="Springer D."/>
            <person name="Dromer F."/>
            <person name="Young S.K."/>
            <person name="Zeng Q."/>
            <person name="Gargeya S."/>
            <person name="Fitzgerald M."/>
            <person name="Abouelleil A."/>
            <person name="Alvarado L."/>
            <person name="Berlin A.M."/>
            <person name="Chapman S.B."/>
            <person name="Dewar J."/>
            <person name="Goldberg J."/>
            <person name="Griggs A."/>
            <person name="Gujja S."/>
            <person name="Hansen M."/>
            <person name="Howarth C."/>
            <person name="Imamovic A."/>
            <person name="Larimer J."/>
            <person name="McCowan C."/>
            <person name="Murphy C."/>
            <person name="Pearson M."/>
            <person name="Priest M."/>
            <person name="Roberts A."/>
            <person name="Saif S."/>
            <person name="Shea T."/>
            <person name="Sykes S."/>
            <person name="Wortman J."/>
            <person name="Nusbaum C."/>
            <person name="Birren B."/>
        </authorList>
    </citation>
    <scope>NUCLEOTIDE SEQUENCE [LARGE SCALE GENOMIC DNA]</scope>
    <source>
        <strain evidence="2 3">CBS 10435</strain>
    </source>
</reference>
<protein>
    <submittedName>
        <fullName evidence="2">Uncharacterized protein</fullName>
    </submittedName>
</protein>
<accession>A0A1B9IQZ3</accession>
<evidence type="ECO:0000256" key="1">
    <source>
        <dbReference type="SAM" id="MobiDB-lite"/>
    </source>
</evidence>
<feature type="region of interest" description="Disordered" evidence="1">
    <location>
        <begin position="1"/>
        <end position="41"/>
    </location>
</feature>
<sequence>MRSIRSITSSALRASPSRPTPIARRFLHSSPRILASETPKDPFADPAFKAFQDKVKNHEGAIKAIMDLGEVMKQKGFDTTKQPSMTQMAKMAMDSDLRAAAQTLMAELQKAGVDPKEAMEMFQKANSGQL</sequence>
<proteinExistence type="predicted"/>
<keyword evidence="3" id="KW-1185">Reference proteome</keyword>
<reference evidence="3" key="2">
    <citation type="submission" date="2013-12" db="EMBL/GenBank/DDBJ databases">
        <title>Evolution of pathogenesis and genome organization in the Tremellales.</title>
        <authorList>
            <person name="Cuomo C."/>
            <person name="Litvintseva A."/>
            <person name="Heitman J."/>
            <person name="Chen Y."/>
            <person name="Sun S."/>
            <person name="Springer D."/>
            <person name="Dromer F."/>
            <person name="Young S."/>
            <person name="Zeng Q."/>
            <person name="Chapman S."/>
            <person name="Gujja S."/>
            <person name="Saif S."/>
            <person name="Birren B."/>
        </authorList>
    </citation>
    <scope>NUCLEOTIDE SEQUENCE [LARGE SCALE GENOMIC DNA]</scope>
    <source>
        <strain evidence="3">CBS 10435</strain>
    </source>
</reference>
<dbReference type="OrthoDB" id="10008801at2759"/>
<dbReference type="Proteomes" id="UP000092583">
    <property type="component" value="Unassembled WGS sequence"/>
</dbReference>
<organism evidence="2 3">
    <name type="scientific">Kwoniella mangroviensis CBS 10435</name>
    <dbReference type="NCBI Taxonomy" id="1331196"/>
    <lineage>
        <taxon>Eukaryota</taxon>
        <taxon>Fungi</taxon>
        <taxon>Dikarya</taxon>
        <taxon>Basidiomycota</taxon>
        <taxon>Agaricomycotina</taxon>
        <taxon>Tremellomycetes</taxon>
        <taxon>Tremellales</taxon>
        <taxon>Cryptococcaceae</taxon>
        <taxon>Kwoniella</taxon>
    </lineage>
</organism>
<evidence type="ECO:0000313" key="2">
    <source>
        <dbReference type="EMBL" id="OCF57958.1"/>
    </source>
</evidence>
<dbReference type="AlphaFoldDB" id="A0A1B9IQZ3"/>
<feature type="compositionally biased region" description="Polar residues" evidence="1">
    <location>
        <begin position="1"/>
        <end position="12"/>
    </location>
</feature>